<proteinExistence type="predicted"/>
<gene>
    <name evidence="1" type="ORF">RPERSI_LOCUS18377</name>
</gene>
<protein>
    <submittedName>
        <fullName evidence="1">14441_t:CDS:1</fullName>
    </submittedName>
</protein>
<accession>A0ACA9RBZ2</accession>
<reference evidence="1" key="1">
    <citation type="submission" date="2021-06" db="EMBL/GenBank/DDBJ databases">
        <authorList>
            <person name="Kallberg Y."/>
            <person name="Tangrot J."/>
            <person name="Rosling A."/>
        </authorList>
    </citation>
    <scope>NUCLEOTIDE SEQUENCE</scope>
    <source>
        <strain evidence="1">MA461A</strain>
    </source>
</reference>
<evidence type="ECO:0000313" key="2">
    <source>
        <dbReference type="Proteomes" id="UP000789920"/>
    </source>
</evidence>
<dbReference type="Proteomes" id="UP000789920">
    <property type="component" value="Unassembled WGS sequence"/>
</dbReference>
<organism evidence="1 2">
    <name type="scientific">Racocetra persica</name>
    <dbReference type="NCBI Taxonomy" id="160502"/>
    <lineage>
        <taxon>Eukaryota</taxon>
        <taxon>Fungi</taxon>
        <taxon>Fungi incertae sedis</taxon>
        <taxon>Mucoromycota</taxon>
        <taxon>Glomeromycotina</taxon>
        <taxon>Glomeromycetes</taxon>
        <taxon>Diversisporales</taxon>
        <taxon>Gigasporaceae</taxon>
        <taxon>Racocetra</taxon>
    </lineage>
</organism>
<name>A0ACA9RBZ2_9GLOM</name>
<dbReference type="EMBL" id="CAJVQC010048592">
    <property type="protein sequence ID" value="CAG8786409.1"/>
    <property type="molecule type" value="Genomic_DNA"/>
</dbReference>
<evidence type="ECO:0000313" key="1">
    <source>
        <dbReference type="EMBL" id="CAG8786409.1"/>
    </source>
</evidence>
<sequence length="48" mass="5285">SCAQVAENLPAEILTPITSTQEMPYIPAATQDTPHDINTFQDKESHTE</sequence>
<feature type="non-terminal residue" evidence="1">
    <location>
        <position position="48"/>
    </location>
</feature>
<comment type="caution">
    <text evidence="1">The sequence shown here is derived from an EMBL/GenBank/DDBJ whole genome shotgun (WGS) entry which is preliminary data.</text>
</comment>
<keyword evidence="2" id="KW-1185">Reference proteome</keyword>
<feature type="non-terminal residue" evidence="1">
    <location>
        <position position="1"/>
    </location>
</feature>